<proteinExistence type="predicted"/>
<evidence type="ECO:0000313" key="2">
    <source>
        <dbReference type="Proteomes" id="UP000294003"/>
    </source>
</evidence>
<accession>A0ABY0H3L0</accession>
<dbReference type="Proteomes" id="UP000294003">
    <property type="component" value="Unassembled WGS sequence"/>
</dbReference>
<protein>
    <submittedName>
        <fullName evidence="1">Uncharacterized protein</fullName>
    </submittedName>
</protein>
<reference evidence="1 2" key="1">
    <citation type="submission" date="2018-06" db="EMBL/GenBank/DDBJ databases">
        <title>Complete Genomes of Monosporascus.</title>
        <authorList>
            <person name="Robinson A.J."/>
            <person name="Natvig D.O."/>
        </authorList>
    </citation>
    <scope>NUCLEOTIDE SEQUENCE [LARGE SCALE GENOMIC DNA]</scope>
    <source>
        <strain evidence="1 2">CBS 609.92</strain>
    </source>
</reference>
<organism evidence="1 2">
    <name type="scientific">Monosporascus cannonballus</name>
    <dbReference type="NCBI Taxonomy" id="155416"/>
    <lineage>
        <taxon>Eukaryota</taxon>
        <taxon>Fungi</taxon>
        <taxon>Dikarya</taxon>
        <taxon>Ascomycota</taxon>
        <taxon>Pezizomycotina</taxon>
        <taxon>Sordariomycetes</taxon>
        <taxon>Xylariomycetidae</taxon>
        <taxon>Xylariales</taxon>
        <taxon>Xylariales incertae sedis</taxon>
        <taxon>Monosporascus</taxon>
    </lineage>
</organism>
<dbReference type="EMBL" id="QJNS01000175">
    <property type="protein sequence ID" value="RYO83980.1"/>
    <property type="molecule type" value="Genomic_DNA"/>
</dbReference>
<name>A0ABY0H3L0_9PEZI</name>
<comment type="caution">
    <text evidence="1">The sequence shown here is derived from an EMBL/GenBank/DDBJ whole genome shotgun (WGS) entry which is preliminary data.</text>
</comment>
<keyword evidence="2" id="KW-1185">Reference proteome</keyword>
<evidence type="ECO:0000313" key="1">
    <source>
        <dbReference type="EMBL" id="RYO83980.1"/>
    </source>
</evidence>
<sequence>MTTSTATATISRNRSERRVLRTVAVRQHGGFCMLLVDGDGHGISADYVYWLTDLNMFLYEGKFKPVLPRHMTHLAAAPLDEPPHYGDPVSYDYTKHWHRKTEEQRDGKTTLLSGIEMTPLSERVGIWKRFQPDEREPGAGFLAGRLPFPSTRNLAVCLADPSGHAKVEEAPGKVASQIGPEFVLF</sequence>
<gene>
    <name evidence="1" type="ORF">DL762_005882</name>
</gene>